<keyword evidence="2" id="KW-0813">Transport</keyword>
<dbReference type="PANTHER" id="PTHR30175:SF1">
    <property type="entry name" value="PTS SYSTEM ARBUTIN-, CELLOBIOSE-, AND SALICIN-SPECIFIC EIIBC COMPONENT-RELATED"/>
    <property type="match status" value="1"/>
</dbReference>
<dbReference type="InterPro" id="IPR013013">
    <property type="entry name" value="PTS_EIIC_1"/>
</dbReference>
<evidence type="ECO:0000256" key="6">
    <source>
        <dbReference type="ARBA" id="ARBA00022683"/>
    </source>
</evidence>
<accession>A0ABS4G064</accession>
<keyword evidence="3" id="KW-1003">Cell membrane</keyword>
<dbReference type="CDD" id="cd00212">
    <property type="entry name" value="PTS_IIB_glc"/>
    <property type="match status" value="1"/>
</dbReference>
<dbReference type="Pfam" id="PF00367">
    <property type="entry name" value="PTS_EIIB"/>
    <property type="match status" value="1"/>
</dbReference>
<dbReference type="Pfam" id="PF02378">
    <property type="entry name" value="PTS_EIIC"/>
    <property type="match status" value="1"/>
</dbReference>
<feature type="transmembrane region" description="Helical" evidence="12">
    <location>
        <begin position="216"/>
        <end position="240"/>
    </location>
</feature>
<gene>
    <name evidence="15" type="ORF">J2Z34_000411</name>
</gene>
<dbReference type="EMBL" id="JAGGKC010000002">
    <property type="protein sequence ID" value="MBP1917940.1"/>
    <property type="molecule type" value="Genomic_DNA"/>
</dbReference>
<keyword evidence="4" id="KW-0762">Sugar transport</keyword>
<evidence type="ECO:0000259" key="14">
    <source>
        <dbReference type="PROSITE" id="PS51103"/>
    </source>
</evidence>
<dbReference type="Proteomes" id="UP001519271">
    <property type="component" value="Unassembled WGS sequence"/>
</dbReference>
<dbReference type="RefSeq" id="WP_209458188.1">
    <property type="nucleotide sequence ID" value="NZ_JAGGKC010000002.1"/>
</dbReference>
<name>A0ABS4G064_9CLOT</name>
<dbReference type="InterPro" id="IPR036878">
    <property type="entry name" value="Glu_permease_IIB"/>
</dbReference>
<reference evidence="15 16" key="1">
    <citation type="submission" date="2021-03" db="EMBL/GenBank/DDBJ databases">
        <title>Genomic Encyclopedia of Type Strains, Phase IV (KMG-IV): sequencing the most valuable type-strain genomes for metagenomic binning, comparative biology and taxonomic classification.</title>
        <authorList>
            <person name="Goeker M."/>
        </authorList>
    </citation>
    <scope>NUCLEOTIDE SEQUENCE [LARGE SCALE GENOMIC DNA]</scope>
    <source>
        <strain evidence="15 16">DSM 6139</strain>
    </source>
</reference>
<dbReference type="PROSITE" id="PS51098">
    <property type="entry name" value="PTS_EIIB_TYPE_1"/>
    <property type="match status" value="1"/>
</dbReference>
<dbReference type="PROSITE" id="PS51103">
    <property type="entry name" value="PTS_EIIC_TYPE_1"/>
    <property type="match status" value="1"/>
</dbReference>
<comment type="subcellular location">
    <subcellularLocation>
        <location evidence="1">Cell membrane</location>
        <topology evidence="1">Multi-pass membrane protein</topology>
    </subcellularLocation>
</comment>
<evidence type="ECO:0000259" key="13">
    <source>
        <dbReference type="PROSITE" id="PS51098"/>
    </source>
</evidence>
<keyword evidence="10 12" id="KW-0472">Membrane</keyword>
<feature type="transmembrane region" description="Helical" evidence="12">
    <location>
        <begin position="436"/>
        <end position="459"/>
    </location>
</feature>
<keyword evidence="7 12" id="KW-0812">Transmembrane</keyword>
<feature type="domain" description="PTS EIIC type-1" evidence="14">
    <location>
        <begin position="117"/>
        <end position="463"/>
    </location>
</feature>
<feature type="transmembrane region" description="Helical" evidence="12">
    <location>
        <begin position="126"/>
        <end position="148"/>
    </location>
</feature>
<evidence type="ECO:0000313" key="15">
    <source>
        <dbReference type="EMBL" id="MBP1917940.1"/>
    </source>
</evidence>
<evidence type="ECO:0000256" key="12">
    <source>
        <dbReference type="SAM" id="Phobius"/>
    </source>
</evidence>
<dbReference type="PANTHER" id="PTHR30175">
    <property type="entry name" value="PHOSPHOTRANSFERASE SYSTEM TRANSPORT PROTEIN"/>
    <property type="match status" value="1"/>
</dbReference>
<evidence type="ECO:0000256" key="2">
    <source>
        <dbReference type="ARBA" id="ARBA00022448"/>
    </source>
</evidence>
<evidence type="ECO:0000256" key="4">
    <source>
        <dbReference type="ARBA" id="ARBA00022597"/>
    </source>
</evidence>
<dbReference type="InterPro" id="IPR018113">
    <property type="entry name" value="PTrfase_EIIB_Cys"/>
</dbReference>
<dbReference type="InterPro" id="IPR001996">
    <property type="entry name" value="PTS_IIB_1"/>
</dbReference>
<proteinExistence type="predicted"/>
<dbReference type="InterPro" id="IPR003352">
    <property type="entry name" value="PTS_EIIC"/>
</dbReference>
<dbReference type="Gene3D" id="3.30.1360.60">
    <property type="entry name" value="Glucose permease domain IIB"/>
    <property type="match status" value="1"/>
</dbReference>
<evidence type="ECO:0000256" key="3">
    <source>
        <dbReference type="ARBA" id="ARBA00022475"/>
    </source>
</evidence>
<sequence>MNNKKLVAEILSNIGGKGNIANAAHCMTRLRITLKDQSLAKPEEIKKIDGVLGVVKGENQIQIVIGTSVGNVYKDLVEVAGIKEESAIDENPDGMDIKSTKDSLKNSKGSILTGFFETIAGIFNPIVPALAGAGLVRAILTIAVVMGLNNKGNTYFVINTIANGIFVFLPFLLAVSAAKQFKMSQYVALTICAAMLSSNWAKLITEGTTAFSFMSIPFTVVNYSSSVLPIIFAVWFASYVERYVDKIIPGALKIIFVPALTMLIATPVILITIGPAMTFVGLKLAAAVTILFEKGGILAGLIYGGVYSSMVVLGIHHGMVPVLIQGITTSGFNYISPTSGSANMAQAGAAFGVWLKAKNPKTKTIAGSATIAAITGVTEPAIYGVNFRFKKPFYAAAIGGACGGAFASFFALKAYAMGGPSFLNFAMFIGENPSNMWLVMVGFAIAFAVATILTIVFGFDENL</sequence>
<dbReference type="SUPFAM" id="SSF55604">
    <property type="entry name" value="Glucose permease domain IIB"/>
    <property type="match status" value="1"/>
</dbReference>
<organism evidence="15 16">
    <name type="scientific">Youngiibacter multivorans</name>
    <dbReference type="NCBI Taxonomy" id="937251"/>
    <lineage>
        <taxon>Bacteria</taxon>
        <taxon>Bacillati</taxon>
        <taxon>Bacillota</taxon>
        <taxon>Clostridia</taxon>
        <taxon>Eubacteriales</taxon>
        <taxon>Clostridiaceae</taxon>
        <taxon>Youngiibacter</taxon>
    </lineage>
</organism>
<protein>
    <submittedName>
        <fullName evidence="15">PTS system beta-glucosides-specific IIC component</fullName>
    </submittedName>
</protein>
<evidence type="ECO:0000256" key="11">
    <source>
        <dbReference type="PROSITE-ProRule" id="PRU00421"/>
    </source>
</evidence>
<dbReference type="InterPro" id="IPR050558">
    <property type="entry name" value="PTS_Sugar-Specific_Components"/>
</dbReference>
<feature type="domain" description="PTS EIIB type-1" evidence="13">
    <location>
        <begin position="4"/>
        <end position="86"/>
    </location>
</feature>
<keyword evidence="16" id="KW-1185">Reference proteome</keyword>
<keyword evidence="6" id="KW-0598">Phosphotransferase system</keyword>
<evidence type="ECO:0000256" key="7">
    <source>
        <dbReference type="ARBA" id="ARBA00022692"/>
    </source>
</evidence>
<evidence type="ECO:0000256" key="5">
    <source>
        <dbReference type="ARBA" id="ARBA00022679"/>
    </source>
</evidence>
<dbReference type="PROSITE" id="PS01035">
    <property type="entry name" value="PTS_EIIB_TYPE_1_CYS"/>
    <property type="match status" value="1"/>
</dbReference>
<keyword evidence="5" id="KW-0808">Transferase</keyword>
<feature type="transmembrane region" description="Helical" evidence="12">
    <location>
        <begin position="252"/>
        <end position="277"/>
    </location>
</feature>
<evidence type="ECO:0000256" key="10">
    <source>
        <dbReference type="ARBA" id="ARBA00023136"/>
    </source>
</evidence>
<keyword evidence="8" id="KW-0418">Kinase</keyword>
<feature type="transmembrane region" description="Helical" evidence="12">
    <location>
        <begin position="393"/>
        <end position="416"/>
    </location>
</feature>
<keyword evidence="9 12" id="KW-1133">Transmembrane helix</keyword>
<evidence type="ECO:0000256" key="8">
    <source>
        <dbReference type="ARBA" id="ARBA00022777"/>
    </source>
</evidence>
<comment type="caution">
    <text evidence="15">The sequence shown here is derived from an EMBL/GenBank/DDBJ whole genome shotgun (WGS) entry which is preliminary data.</text>
</comment>
<feature type="transmembrane region" description="Helical" evidence="12">
    <location>
        <begin position="154"/>
        <end position="174"/>
    </location>
</feature>
<evidence type="ECO:0000256" key="9">
    <source>
        <dbReference type="ARBA" id="ARBA00022989"/>
    </source>
</evidence>
<feature type="active site" description="Phosphocysteine intermediate; for EIIB activity" evidence="11">
    <location>
        <position position="26"/>
    </location>
</feature>
<evidence type="ECO:0000256" key="1">
    <source>
        <dbReference type="ARBA" id="ARBA00004651"/>
    </source>
</evidence>
<evidence type="ECO:0000313" key="16">
    <source>
        <dbReference type="Proteomes" id="UP001519271"/>
    </source>
</evidence>